<proteinExistence type="predicted"/>
<evidence type="ECO:0000256" key="2">
    <source>
        <dbReference type="ARBA" id="ARBA00022692"/>
    </source>
</evidence>
<keyword evidence="2 5" id="KW-0812">Transmembrane</keyword>
<gene>
    <name evidence="7" type="ORF">GGQ83_003960</name>
</gene>
<keyword evidence="3 5" id="KW-1133">Transmembrane helix</keyword>
<evidence type="ECO:0000256" key="4">
    <source>
        <dbReference type="ARBA" id="ARBA00023136"/>
    </source>
</evidence>
<dbReference type="Pfam" id="PF07219">
    <property type="entry name" value="HemY_N"/>
    <property type="match status" value="1"/>
</dbReference>
<dbReference type="RefSeq" id="WP_184386709.1">
    <property type="nucleotide sequence ID" value="NZ_JACIDJ010000011.1"/>
</dbReference>
<keyword evidence="8" id="KW-1185">Reference proteome</keyword>
<comment type="subcellular location">
    <subcellularLocation>
        <location evidence="1">Membrane</location>
    </subcellularLocation>
</comment>
<evidence type="ECO:0000256" key="3">
    <source>
        <dbReference type="ARBA" id="ARBA00022989"/>
    </source>
</evidence>
<dbReference type="Proteomes" id="UP000553193">
    <property type="component" value="Unassembled WGS sequence"/>
</dbReference>
<name>A0A840AIN0_9PROT</name>
<comment type="caution">
    <text evidence="7">The sequence shown here is derived from an EMBL/GenBank/DDBJ whole genome shotgun (WGS) entry which is preliminary data.</text>
</comment>
<dbReference type="AlphaFoldDB" id="A0A840AIN0"/>
<protein>
    <submittedName>
        <fullName evidence="7">HemY protein</fullName>
    </submittedName>
</protein>
<feature type="transmembrane region" description="Helical" evidence="5">
    <location>
        <begin position="35"/>
        <end position="62"/>
    </location>
</feature>
<keyword evidence="4 5" id="KW-0472">Membrane</keyword>
<sequence>MARILNYVILIAVVIAVVAWALGLSGQIEIAAGEYWIGVSLPVAVLLLLGAFVLFHLGLRLYSWMVRTPERRKLRVDLDNRAMAEIAVTRAMVALAAGQPATARAELAEAKRLAGESAPLLAMEAEAARAQGDEAGVTAAYEALAARSDAKFLGLQGLMEQAKARGDAQAQERLAREAAKAEPRAQSLRLEQGEAAMRRQDWREALALAPDDAPIAPLALAAARDAETAAEARAFERQAFQADPGFAPAALALAARLGGDAGLSVLRQSWEAAPHPAIASAWIGPETDPAGRLRLVDDLTRTHVAHPESRALRALVALGAGQTVRARQDLVAWEQSGDLDRRWYQLMAALERAEQGAGFSDAAQHEWDRRAQEAPPSPAWVCEACGHIHPNWEPACSACGTVGRIVWRRPG</sequence>
<evidence type="ECO:0000313" key="8">
    <source>
        <dbReference type="Proteomes" id="UP000553193"/>
    </source>
</evidence>
<evidence type="ECO:0000256" key="5">
    <source>
        <dbReference type="SAM" id="Phobius"/>
    </source>
</evidence>
<accession>A0A840AIN0</accession>
<evidence type="ECO:0000259" key="6">
    <source>
        <dbReference type="Pfam" id="PF07219"/>
    </source>
</evidence>
<evidence type="ECO:0000256" key="1">
    <source>
        <dbReference type="ARBA" id="ARBA00004370"/>
    </source>
</evidence>
<dbReference type="InterPro" id="IPR010817">
    <property type="entry name" value="HemY_N"/>
</dbReference>
<reference evidence="7 8" key="1">
    <citation type="submission" date="2020-08" db="EMBL/GenBank/DDBJ databases">
        <title>Genomic Encyclopedia of Type Strains, Phase IV (KMG-IV): sequencing the most valuable type-strain genomes for metagenomic binning, comparative biology and taxonomic classification.</title>
        <authorList>
            <person name="Goeker M."/>
        </authorList>
    </citation>
    <scope>NUCLEOTIDE SEQUENCE [LARGE SCALE GENOMIC DNA]</scope>
    <source>
        <strain evidence="7 8">DSM 19979</strain>
    </source>
</reference>
<evidence type="ECO:0000313" key="7">
    <source>
        <dbReference type="EMBL" id="MBB3900483.1"/>
    </source>
</evidence>
<feature type="transmembrane region" description="Helical" evidence="5">
    <location>
        <begin position="7"/>
        <end position="23"/>
    </location>
</feature>
<feature type="domain" description="HemY N-terminal" evidence="6">
    <location>
        <begin position="26"/>
        <end position="132"/>
    </location>
</feature>
<dbReference type="GO" id="GO:0016020">
    <property type="term" value="C:membrane"/>
    <property type="evidence" value="ECO:0007669"/>
    <property type="project" value="UniProtKB-SubCell"/>
</dbReference>
<organism evidence="7 8">
    <name type="scientific">Roseococcus suduntuyensis</name>
    <dbReference type="NCBI Taxonomy" id="455361"/>
    <lineage>
        <taxon>Bacteria</taxon>
        <taxon>Pseudomonadati</taxon>
        <taxon>Pseudomonadota</taxon>
        <taxon>Alphaproteobacteria</taxon>
        <taxon>Acetobacterales</taxon>
        <taxon>Roseomonadaceae</taxon>
        <taxon>Roseococcus</taxon>
    </lineage>
</organism>
<dbReference type="EMBL" id="JACIDJ010000011">
    <property type="protein sequence ID" value="MBB3900483.1"/>
    <property type="molecule type" value="Genomic_DNA"/>
</dbReference>